<name>A0A2P2M816_RHIMU</name>
<reference evidence="1" key="1">
    <citation type="submission" date="2018-02" db="EMBL/GenBank/DDBJ databases">
        <title>Rhizophora mucronata_Transcriptome.</title>
        <authorList>
            <person name="Meera S.P."/>
            <person name="Sreeshan A."/>
            <person name="Augustine A."/>
        </authorList>
    </citation>
    <scope>NUCLEOTIDE SEQUENCE</scope>
    <source>
        <tissue evidence="1">Leaf</tissue>
    </source>
</reference>
<protein>
    <submittedName>
        <fullName evidence="1">Uncharacterized protein</fullName>
    </submittedName>
</protein>
<sequence>MPNYKFVTCKSYDVFAIRVIRLIQ</sequence>
<accession>A0A2P2M816</accession>
<dbReference type="EMBL" id="GGEC01045898">
    <property type="protein sequence ID" value="MBX26382.1"/>
    <property type="molecule type" value="Transcribed_RNA"/>
</dbReference>
<dbReference type="AlphaFoldDB" id="A0A2P2M816"/>
<evidence type="ECO:0000313" key="1">
    <source>
        <dbReference type="EMBL" id="MBX26382.1"/>
    </source>
</evidence>
<organism evidence="1">
    <name type="scientific">Rhizophora mucronata</name>
    <name type="common">Asiatic mangrove</name>
    <dbReference type="NCBI Taxonomy" id="61149"/>
    <lineage>
        <taxon>Eukaryota</taxon>
        <taxon>Viridiplantae</taxon>
        <taxon>Streptophyta</taxon>
        <taxon>Embryophyta</taxon>
        <taxon>Tracheophyta</taxon>
        <taxon>Spermatophyta</taxon>
        <taxon>Magnoliopsida</taxon>
        <taxon>eudicotyledons</taxon>
        <taxon>Gunneridae</taxon>
        <taxon>Pentapetalae</taxon>
        <taxon>rosids</taxon>
        <taxon>fabids</taxon>
        <taxon>Malpighiales</taxon>
        <taxon>Rhizophoraceae</taxon>
        <taxon>Rhizophora</taxon>
    </lineage>
</organism>
<proteinExistence type="predicted"/>